<dbReference type="AlphaFoldDB" id="A0A1F7GW76"/>
<sequence>MALEDSNLRYNKFYLGVSSYIPRTAINWWPRKLINGDEAEIIIQLEDINLLPIAQLVCGACELKRFCRVREYVEGILNVSPWLTTTLDETRRDLITKSTGLKNPDGPTWRIKYDPELRRFIQYQVPVEDDNAVLAVSLCQPRLANQINLV</sequence>
<dbReference type="EMBL" id="MFZO01000048">
    <property type="protein sequence ID" value="OGK23337.1"/>
    <property type="molecule type" value="Genomic_DNA"/>
</dbReference>
<protein>
    <submittedName>
        <fullName evidence="1">Uncharacterized protein</fullName>
    </submittedName>
</protein>
<proteinExistence type="predicted"/>
<name>A0A1F7GW76_9BACT</name>
<evidence type="ECO:0000313" key="1">
    <source>
        <dbReference type="EMBL" id="OGK23337.1"/>
    </source>
</evidence>
<organism evidence="1 2">
    <name type="scientific">Candidatus Roizmanbacteria bacterium RIFCSPHIGHO2_02_FULL_38_11</name>
    <dbReference type="NCBI Taxonomy" id="1802039"/>
    <lineage>
        <taxon>Bacteria</taxon>
        <taxon>Candidatus Roizmaniibacteriota</taxon>
    </lineage>
</organism>
<gene>
    <name evidence="1" type="ORF">A3C25_06385</name>
</gene>
<comment type="caution">
    <text evidence="1">The sequence shown here is derived from an EMBL/GenBank/DDBJ whole genome shotgun (WGS) entry which is preliminary data.</text>
</comment>
<reference evidence="1 2" key="1">
    <citation type="journal article" date="2016" name="Nat. Commun.">
        <title>Thousands of microbial genomes shed light on interconnected biogeochemical processes in an aquifer system.</title>
        <authorList>
            <person name="Anantharaman K."/>
            <person name="Brown C.T."/>
            <person name="Hug L.A."/>
            <person name="Sharon I."/>
            <person name="Castelle C.J."/>
            <person name="Probst A.J."/>
            <person name="Thomas B.C."/>
            <person name="Singh A."/>
            <person name="Wilkins M.J."/>
            <person name="Karaoz U."/>
            <person name="Brodie E.L."/>
            <person name="Williams K.H."/>
            <person name="Hubbard S.S."/>
            <person name="Banfield J.F."/>
        </authorList>
    </citation>
    <scope>NUCLEOTIDE SEQUENCE [LARGE SCALE GENOMIC DNA]</scope>
</reference>
<evidence type="ECO:0000313" key="2">
    <source>
        <dbReference type="Proteomes" id="UP000177913"/>
    </source>
</evidence>
<accession>A0A1F7GW76</accession>
<dbReference type="Proteomes" id="UP000177913">
    <property type="component" value="Unassembled WGS sequence"/>
</dbReference>